<evidence type="ECO:0000313" key="4">
    <source>
        <dbReference type="EMBL" id="MBK1632738.1"/>
    </source>
</evidence>
<dbReference type="InterPro" id="IPR036680">
    <property type="entry name" value="SPOR-like_sf"/>
</dbReference>
<reference evidence="4 5" key="1">
    <citation type="journal article" date="2020" name="Microorganisms">
        <title>Osmotic Adaptation and Compatible Solute Biosynthesis of Phototrophic Bacteria as Revealed from Genome Analyses.</title>
        <authorList>
            <person name="Imhoff J.F."/>
            <person name="Rahn T."/>
            <person name="Kunzel S."/>
            <person name="Keller A."/>
            <person name="Neulinger S.C."/>
        </authorList>
    </citation>
    <scope>NUCLEOTIDE SEQUENCE [LARGE SCALE GENOMIC DNA]</scope>
    <source>
        <strain evidence="4 5">DSM 6210</strain>
    </source>
</reference>
<keyword evidence="2" id="KW-0472">Membrane</keyword>
<dbReference type="PANTHER" id="PTHR38687:SF1">
    <property type="entry name" value="CELL DIVISION PROTEIN DEDD"/>
    <property type="match status" value="1"/>
</dbReference>
<keyword evidence="2" id="KW-1133">Transmembrane helix</keyword>
<evidence type="ECO:0000259" key="3">
    <source>
        <dbReference type="PROSITE" id="PS51724"/>
    </source>
</evidence>
<evidence type="ECO:0000256" key="2">
    <source>
        <dbReference type="SAM" id="Phobius"/>
    </source>
</evidence>
<keyword evidence="2" id="KW-0812">Transmembrane</keyword>
<name>A0ABS1CLL3_9GAMM</name>
<dbReference type="InterPro" id="IPR007730">
    <property type="entry name" value="SPOR-like_dom"/>
</dbReference>
<feature type="compositionally biased region" description="Low complexity" evidence="1">
    <location>
        <begin position="82"/>
        <end position="105"/>
    </location>
</feature>
<feature type="domain" description="SPOR" evidence="3">
    <location>
        <begin position="120"/>
        <end position="199"/>
    </location>
</feature>
<keyword evidence="5" id="KW-1185">Reference proteome</keyword>
<feature type="transmembrane region" description="Helical" evidence="2">
    <location>
        <begin position="9"/>
        <end position="27"/>
    </location>
</feature>
<dbReference type="PANTHER" id="PTHR38687">
    <property type="entry name" value="CELL DIVISION PROTEIN DEDD-RELATED"/>
    <property type="match status" value="1"/>
</dbReference>
<feature type="compositionally biased region" description="Pro residues" evidence="1">
    <location>
        <begin position="106"/>
        <end position="119"/>
    </location>
</feature>
<dbReference type="InterPro" id="IPR052521">
    <property type="entry name" value="Cell_div_SPOR-domain"/>
</dbReference>
<feature type="compositionally biased region" description="Pro residues" evidence="1">
    <location>
        <begin position="71"/>
        <end position="81"/>
    </location>
</feature>
<organism evidence="4 5">
    <name type="scientific">Thiohalocapsa halophila</name>
    <dbReference type="NCBI Taxonomy" id="69359"/>
    <lineage>
        <taxon>Bacteria</taxon>
        <taxon>Pseudomonadati</taxon>
        <taxon>Pseudomonadota</taxon>
        <taxon>Gammaproteobacteria</taxon>
        <taxon>Chromatiales</taxon>
        <taxon>Chromatiaceae</taxon>
        <taxon>Thiohalocapsa</taxon>
    </lineage>
</organism>
<dbReference type="Gene3D" id="3.30.70.1070">
    <property type="entry name" value="Sporulation related repeat"/>
    <property type="match status" value="1"/>
</dbReference>
<sequence>MDEGAKRRLVGAAVVVALMVIFVPMLLEQPDPDGLGEPIVIPDEPEVPDAGPAPGETQSSESLTAERDFTPPLPVPEPPPGAAVEPPATEAEPESAQPAVTAQEPAPTPEQAPAGPKPVPAGTSSWVVQVASLASADAAKGLQDELRAKGYTAFVEQATVNGKRYYRVRVGPEVERARANSLAAELQSETGSKPLVQRYP</sequence>
<evidence type="ECO:0000313" key="5">
    <source>
        <dbReference type="Proteomes" id="UP000748752"/>
    </source>
</evidence>
<protein>
    <recommendedName>
        <fullName evidence="3">SPOR domain-containing protein</fullName>
    </recommendedName>
</protein>
<accession>A0ABS1CLL3</accession>
<gene>
    <name evidence="4" type="ORF">CKO31_18705</name>
</gene>
<dbReference type="Proteomes" id="UP000748752">
    <property type="component" value="Unassembled WGS sequence"/>
</dbReference>
<evidence type="ECO:0000256" key="1">
    <source>
        <dbReference type="SAM" id="MobiDB-lite"/>
    </source>
</evidence>
<dbReference type="SUPFAM" id="SSF110997">
    <property type="entry name" value="Sporulation related repeat"/>
    <property type="match status" value="1"/>
</dbReference>
<dbReference type="RefSeq" id="WP_200240526.1">
    <property type="nucleotide sequence ID" value="NZ_NRRV01000056.1"/>
</dbReference>
<proteinExistence type="predicted"/>
<dbReference type="EMBL" id="NRRV01000056">
    <property type="protein sequence ID" value="MBK1632738.1"/>
    <property type="molecule type" value="Genomic_DNA"/>
</dbReference>
<comment type="caution">
    <text evidence="4">The sequence shown here is derived from an EMBL/GenBank/DDBJ whole genome shotgun (WGS) entry which is preliminary data.</text>
</comment>
<dbReference type="Pfam" id="PF05036">
    <property type="entry name" value="SPOR"/>
    <property type="match status" value="1"/>
</dbReference>
<dbReference type="PROSITE" id="PS51724">
    <property type="entry name" value="SPOR"/>
    <property type="match status" value="1"/>
</dbReference>
<feature type="region of interest" description="Disordered" evidence="1">
    <location>
        <begin position="30"/>
        <end position="123"/>
    </location>
</feature>